<sequence>MKSHLENNMGTRGAWPRFRTAHASIRTRDTVKHKPVLAAATALAVGRSETSALNVYERDGTATASTSGIPVHIFGDSVVKAASPEHWKPQDPHDEQLYEEIRSCEYWQDVMDIIMDEGSTMSTKRSVQALTKLSNLTKSMSAAERSALIEQDSSFSVFIMLIYSRITGMKQSQASSTSASLVALKVKVPEEAVSHLSQALLSNATLLSSRDLSSAMSWLATLGAKPQVDLLNKVALRAVQLLQPDSTPSLHEASKGSVMSHGNTQVDKDQVADSSRTVAEVSATSSTFLHVLKSHSESRKDEFSPQSLSMLMRACVAFKFKHPHLTRAAVNWASSRLSQFSPQGVSNLIWATAKLEFYAPAFIKAALTFFAEHSSAFKPQEIGNFMWALTHLRHHPQESARLLLSVMLEQQGAGLKAADVVSCLTMLATFGIYPGKLIAGRLTAWLEAISPEGCSTAELSSTMWALALLGETRRPAFLTVANSLPARFEKGEMDEGLLRQSFQAVLCAKLADLARREEAALAPSTSKAAAAAAQYSAVPTFPAPMLEAMKQSWVSSMKQGAVQAVKEGSPTRVVSELASTVRVQHDAARPTKDGLALIDIAIRPNEERYVALQVLREYDCTRNTGQMLGSLQFERQILEKNGWEVKYLKYTDLLLVGDKERPFFMAEFLRSLGCTAVKNVLAPGESRLPASAQASRLGGFRRRSAGVDEVSEEAREAGLVLNDPKADKRASGSRGFRPRI</sequence>
<dbReference type="GO" id="GO:0044528">
    <property type="term" value="P:regulation of mitochondrial mRNA stability"/>
    <property type="evidence" value="ECO:0007669"/>
    <property type="project" value="TreeGrafter"/>
</dbReference>
<dbReference type="GO" id="GO:0005759">
    <property type="term" value="C:mitochondrial matrix"/>
    <property type="evidence" value="ECO:0007669"/>
    <property type="project" value="TreeGrafter"/>
</dbReference>
<gene>
    <name evidence="2" type="ORF">CEUSTIGMA_g6378.t1</name>
</gene>
<name>A0A250X781_9CHLO</name>
<dbReference type="PANTHER" id="PTHR21228">
    <property type="entry name" value="FAST LEU-RICH DOMAIN-CONTAINING"/>
    <property type="match status" value="1"/>
</dbReference>
<dbReference type="EMBL" id="BEGY01000037">
    <property type="protein sequence ID" value="GAX78938.1"/>
    <property type="molecule type" value="Genomic_DNA"/>
</dbReference>
<evidence type="ECO:0000313" key="2">
    <source>
        <dbReference type="EMBL" id="GAX78938.1"/>
    </source>
</evidence>
<feature type="region of interest" description="Disordered" evidence="1">
    <location>
        <begin position="721"/>
        <end position="740"/>
    </location>
</feature>
<dbReference type="Proteomes" id="UP000232323">
    <property type="component" value="Unassembled WGS sequence"/>
</dbReference>
<dbReference type="OrthoDB" id="550159at2759"/>
<dbReference type="GO" id="GO:0000963">
    <property type="term" value="P:mitochondrial RNA processing"/>
    <property type="evidence" value="ECO:0007669"/>
    <property type="project" value="TreeGrafter"/>
</dbReference>
<evidence type="ECO:0000313" key="3">
    <source>
        <dbReference type="Proteomes" id="UP000232323"/>
    </source>
</evidence>
<evidence type="ECO:0000256" key="1">
    <source>
        <dbReference type="SAM" id="MobiDB-lite"/>
    </source>
</evidence>
<organism evidence="2 3">
    <name type="scientific">Chlamydomonas eustigma</name>
    <dbReference type="NCBI Taxonomy" id="1157962"/>
    <lineage>
        <taxon>Eukaryota</taxon>
        <taxon>Viridiplantae</taxon>
        <taxon>Chlorophyta</taxon>
        <taxon>core chlorophytes</taxon>
        <taxon>Chlorophyceae</taxon>
        <taxon>CS clade</taxon>
        <taxon>Chlamydomonadales</taxon>
        <taxon>Chlamydomonadaceae</taxon>
        <taxon>Chlamydomonas</taxon>
    </lineage>
</organism>
<dbReference type="PANTHER" id="PTHR21228:SF40">
    <property type="entry name" value="LD45607P"/>
    <property type="match status" value="1"/>
</dbReference>
<dbReference type="GO" id="GO:0003723">
    <property type="term" value="F:RNA binding"/>
    <property type="evidence" value="ECO:0007669"/>
    <property type="project" value="TreeGrafter"/>
</dbReference>
<protein>
    <recommendedName>
        <fullName evidence="4">RAP domain-containing protein</fullName>
    </recommendedName>
</protein>
<comment type="caution">
    <text evidence="2">The sequence shown here is derived from an EMBL/GenBank/DDBJ whole genome shotgun (WGS) entry which is preliminary data.</text>
</comment>
<evidence type="ECO:0008006" key="4">
    <source>
        <dbReference type="Google" id="ProtNLM"/>
    </source>
</evidence>
<feature type="region of interest" description="Disordered" evidence="1">
    <location>
        <begin position="247"/>
        <end position="266"/>
    </location>
</feature>
<dbReference type="InterPro" id="IPR050870">
    <property type="entry name" value="FAST_kinase"/>
</dbReference>
<dbReference type="AlphaFoldDB" id="A0A250X781"/>
<reference evidence="2 3" key="1">
    <citation type="submission" date="2017-08" db="EMBL/GenBank/DDBJ databases">
        <title>Acidophilic green algal genome provides insights into adaptation to an acidic environment.</title>
        <authorList>
            <person name="Hirooka S."/>
            <person name="Hirose Y."/>
            <person name="Kanesaki Y."/>
            <person name="Higuchi S."/>
            <person name="Fujiwara T."/>
            <person name="Onuma R."/>
            <person name="Era A."/>
            <person name="Ohbayashi R."/>
            <person name="Uzuka A."/>
            <person name="Nozaki H."/>
            <person name="Yoshikawa H."/>
            <person name="Miyagishima S.Y."/>
        </authorList>
    </citation>
    <scope>NUCLEOTIDE SEQUENCE [LARGE SCALE GENOMIC DNA]</scope>
    <source>
        <strain evidence="2 3">NIES-2499</strain>
    </source>
</reference>
<keyword evidence="3" id="KW-1185">Reference proteome</keyword>
<proteinExistence type="predicted"/>
<accession>A0A250X781</accession>
<dbReference type="GO" id="GO:0035770">
    <property type="term" value="C:ribonucleoprotein granule"/>
    <property type="evidence" value="ECO:0007669"/>
    <property type="project" value="TreeGrafter"/>
</dbReference>